<dbReference type="GO" id="GO:0055085">
    <property type="term" value="P:transmembrane transport"/>
    <property type="evidence" value="ECO:0007669"/>
    <property type="project" value="InterPro"/>
</dbReference>
<keyword evidence="5 8" id="KW-0812">Transmembrane</keyword>
<comment type="subcellular location">
    <subcellularLocation>
        <location evidence="1">Cell inner membrane</location>
        <topology evidence="1">Multi-pass membrane protein</topology>
    </subcellularLocation>
    <subcellularLocation>
        <location evidence="8">Cell membrane</location>
        <topology evidence="8">Multi-pass membrane protein</topology>
    </subcellularLocation>
</comment>
<evidence type="ECO:0000256" key="5">
    <source>
        <dbReference type="ARBA" id="ARBA00022692"/>
    </source>
</evidence>
<dbReference type="EMBL" id="QGDB01000001">
    <property type="protein sequence ID" value="PWL19764.1"/>
    <property type="molecule type" value="Genomic_DNA"/>
</dbReference>
<keyword evidence="3" id="KW-1003">Cell membrane</keyword>
<dbReference type="InterPro" id="IPR035906">
    <property type="entry name" value="MetI-like_sf"/>
</dbReference>
<dbReference type="SUPFAM" id="SSF161098">
    <property type="entry name" value="MetI-like"/>
    <property type="match status" value="2"/>
</dbReference>
<feature type="transmembrane region" description="Helical" evidence="8">
    <location>
        <begin position="426"/>
        <end position="447"/>
    </location>
</feature>
<feature type="transmembrane region" description="Helical" evidence="8">
    <location>
        <begin position="479"/>
        <end position="500"/>
    </location>
</feature>
<evidence type="ECO:0000313" key="11">
    <source>
        <dbReference type="Proteomes" id="UP000245865"/>
    </source>
</evidence>
<feature type="transmembrane region" description="Helical" evidence="8">
    <location>
        <begin position="393"/>
        <end position="414"/>
    </location>
</feature>
<dbReference type="AlphaFoldDB" id="A0A316JE15"/>
<reference evidence="10 11" key="1">
    <citation type="submission" date="2018-05" db="EMBL/GenBank/DDBJ databases">
        <title>Comparative genomic sequence analysis between strain HN4 and CCM 8460T (Falsochrobactrum ovis) will provide more evidence to prove that HN4 is a new species of Falsochrobactrum.</title>
        <authorList>
            <person name="Lyu W."/>
            <person name="Sun L."/>
            <person name="Yao L."/>
        </authorList>
    </citation>
    <scope>NUCLEOTIDE SEQUENCE [LARGE SCALE GENOMIC DNA]</scope>
    <source>
        <strain evidence="10 11">HN4</strain>
    </source>
</reference>
<dbReference type="CDD" id="cd06261">
    <property type="entry name" value="TM_PBP2"/>
    <property type="match status" value="1"/>
</dbReference>
<dbReference type="Pfam" id="PF00528">
    <property type="entry name" value="BPD_transp_1"/>
    <property type="match status" value="2"/>
</dbReference>
<evidence type="ECO:0000256" key="8">
    <source>
        <dbReference type="RuleBase" id="RU363032"/>
    </source>
</evidence>
<comment type="caution">
    <text evidence="10">The sequence shown here is derived from an EMBL/GenBank/DDBJ whole genome shotgun (WGS) entry which is preliminary data.</text>
</comment>
<dbReference type="GO" id="GO:0005886">
    <property type="term" value="C:plasma membrane"/>
    <property type="evidence" value="ECO:0007669"/>
    <property type="project" value="UniProtKB-SubCell"/>
</dbReference>
<evidence type="ECO:0000256" key="6">
    <source>
        <dbReference type="ARBA" id="ARBA00022989"/>
    </source>
</evidence>
<dbReference type="OrthoDB" id="27542at2"/>
<feature type="transmembrane region" description="Helical" evidence="8">
    <location>
        <begin position="356"/>
        <end position="381"/>
    </location>
</feature>
<feature type="domain" description="ABC transmembrane type-1" evidence="9">
    <location>
        <begin position="356"/>
        <end position="555"/>
    </location>
</feature>
<dbReference type="RefSeq" id="WP_109705154.1">
    <property type="nucleotide sequence ID" value="NZ_QGDB01000001.1"/>
</dbReference>
<feature type="transmembrane region" description="Helical" evidence="8">
    <location>
        <begin position="247"/>
        <end position="267"/>
    </location>
</feature>
<evidence type="ECO:0000259" key="9">
    <source>
        <dbReference type="PROSITE" id="PS50928"/>
    </source>
</evidence>
<keyword evidence="11" id="KW-1185">Reference proteome</keyword>
<feature type="transmembrane region" description="Helical" evidence="8">
    <location>
        <begin position="201"/>
        <end position="222"/>
    </location>
</feature>
<gene>
    <name evidence="10" type="ORF">DKP76_02800</name>
</gene>
<evidence type="ECO:0000256" key="2">
    <source>
        <dbReference type="ARBA" id="ARBA00022448"/>
    </source>
</evidence>
<feature type="transmembrane region" description="Helical" evidence="8">
    <location>
        <begin position="99"/>
        <end position="119"/>
    </location>
</feature>
<evidence type="ECO:0000256" key="3">
    <source>
        <dbReference type="ARBA" id="ARBA00022475"/>
    </source>
</evidence>
<dbReference type="Proteomes" id="UP000245865">
    <property type="component" value="Unassembled WGS sequence"/>
</dbReference>
<comment type="similarity">
    <text evidence="8">Belongs to the binding-protein-dependent transport system permease family.</text>
</comment>
<evidence type="ECO:0000256" key="7">
    <source>
        <dbReference type="ARBA" id="ARBA00023136"/>
    </source>
</evidence>
<evidence type="ECO:0000256" key="4">
    <source>
        <dbReference type="ARBA" id="ARBA00022519"/>
    </source>
</evidence>
<feature type="transmembrane region" description="Helical" evidence="8">
    <location>
        <begin position="60"/>
        <end position="87"/>
    </location>
</feature>
<keyword evidence="2 8" id="KW-0813">Transport</keyword>
<name>A0A316JE15_9HYPH</name>
<feature type="transmembrane region" description="Helical" evidence="8">
    <location>
        <begin position="7"/>
        <end position="28"/>
    </location>
</feature>
<dbReference type="Gene3D" id="1.10.3720.10">
    <property type="entry name" value="MetI-like"/>
    <property type="match status" value="2"/>
</dbReference>
<feature type="transmembrane region" description="Helical" evidence="8">
    <location>
        <begin position="139"/>
        <end position="163"/>
    </location>
</feature>
<feature type="transmembrane region" description="Helical" evidence="8">
    <location>
        <begin position="298"/>
        <end position="321"/>
    </location>
</feature>
<proteinExistence type="inferred from homology"/>
<keyword evidence="6 8" id="KW-1133">Transmembrane helix</keyword>
<dbReference type="PANTHER" id="PTHR43357:SF4">
    <property type="entry name" value="INNER MEMBRANE ABC TRANSPORTER PERMEASE PROTEIN YDCV"/>
    <property type="match status" value="1"/>
</dbReference>
<keyword evidence="4" id="KW-0997">Cell inner membrane</keyword>
<evidence type="ECO:0000256" key="1">
    <source>
        <dbReference type="ARBA" id="ARBA00004429"/>
    </source>
</evidence>
<keyword evidence="7 8" id="KW-0472">Membrane</keyword>
<feature type="transmembrane region" description="Helical" evidence="8">
    <location>
        <begin position="533"/>
        <end position="555"/>
    </location>
</feature>
<sequence length="561" mass="61070">MTRSTVVVYGTFLLVALLVLAPAIPIVFQSFSDRPLYESNKLFTLDAYIRLFTEAGFGEVIFNTVLFAVLSTIFALMIAIPMAVLVVKTNVPCRRLLDFFMQWPFFISALVLSFGWILIYSPAGFASKYMRDLVGFVPWNLYSIPGMALVEATGLAPIAYVYCANSLRQADTSLEAAGQSVGASPLQILRLIVVPMLRPPVVYSGLLIFSMSLEALSVPLLLGMPNGINMFSSFLYQYGLTSANPDYSVLAAASVLVLIVLAGLIVLQGRILKQSRRFISVRGKVPRPHVLPLGSIRWVAFGIISLYLLLATVVPLGALVFRSFTQIFTPLMNPFSVLTLDNYRLLFTVPAYYDPIITSLIVSSIGGVLVSCVAILAAVVAKRSNFKFNRLTEYLVLSSLAVPGTVLSIGLFWAFSSLPRNWGGDILVGSVFGLIIAFGIRALPVAYSSLASALMKLHEELDHAARVSGADWVRMCREVLFKLMTPAFISAVLLVFVIMMKEYATAIFLVSADTQVLGSAMLSLWTQGSTGPVSSLAVVQIIISTVVVGAVTLLTRRIRHA</sequence>
<dbReference type="InterPro" id="IPR000515">
    <property type="entry name" value="MetI-like"/>
</dbReference>
<accession>A0A316JE15</accession>
<protein>
    <recommendedName>
        <fullName evidence="9">ABC transmembrane type-1 domain-containing protein</fullName>
    </recommendedName>
</protein>
<dbReference type="PROSITE" id="PS50928">
    <property type="entry name" value="ABC_TM1"/>
    <property type="match status" value="2"/>
</dbReference>
<dbReference type="PANTHER" id="PTHR43357">
    <property type="entry name" value="INNER MEMBRANE ABC TRANSPORTER PERMEASE PROTEIN YDCV"/>
    <property type="match status" value="1"/>
</dbReference>
<feature type="domain" description="ABC transmembrane type-1" evidence="9">
    <location>
        <begin position="61"/>
        <end position="268"/>
    </location>
</feature>
<evidence type="ECO:0000313" key="10">
    <source>
        <dbReference type="EMBL" id="PWL19764.1"/>
    </source>
</evidence>
<organism evidence="10 11">
    <name type="scientific">Falsochrobactrum shanghaiense</name>
    <dbReference type="NCBI Taxonomy" id="2201899"/>
    <lineage>
        <taxon>Bacteria</taxon>
        <taxon>Pseudomonadati</taxon>
        <taxon>Pseudomonadota</taxon>
        <taxon>Alphaproteobacteria</taxon>
        <taxon>Hyphomicrobiales</taxon>
        <taxon>Brucellaceae</taxon>
        <taxon>Falsochrobactrum</taxon>
    </lineage>
</organism>